<organism evidence="2 3">
    <name type="scientific">Vanrija albida</name>
    <dbReference type="NCBI Taxonomy" id="181172"/>
    <lineage>
        <taxon>Eukaryota</taxon>
        <taxon>Fungi</taxon>
        <taxon>Dikarya</taxon>
        <taxon>Basidiomycota</taxon>
        <taxon>Agaricomycotina</taxon>
        <taxon>Tremellomycetes</taxon>
        <taxon>Trichosporonales</taxon>
        <taxon>Trichosporonaceae</taxon>
        <taxon>Vanrija</taxon>
    </lineage>
</organism>
<gene>
    <name evidence="2" type="ORF">Q8F55_002218</name>
</gene>
<accession>A0ABR3Q9F1</accession>
<dbReference type="RefSeq" id="XP_069211211.1">
    <property type="nucleotide sequence ID" value="XM_069350825.1"/>
</dbReference>
<evidence type="ECO:0000313" key="2">
    <source>
        <dbReference type="EMBL" id="KAL1411267.1"/>
    </source>
</evidence>
<feature type="region of interest" description="Disordered" evidence="1">
    <location>
        <begin position="243"/>
        <end position="262"/>
    </location>
</feature>
<protein>
    <submittedName>
        <fullName evidence="2">Uncharacterized protein</fullName>
    </submittedName>
</protein>
<sequence length="262" mass="28332">MAASVQTQPNVPNGDVPNFKIVERLEQVPVVHDSLAYAQSLINSTQFTTNLYNTAAGLASRSYEIATPILTRAKPVLESADNLAVATLDRAESVFPYPFKTPTEDLVGVKQAKAVYDARVAPLIQQATPVIQEVINKTTAINTQLGARVTAAIQESTEISHQLLEQLRTLADSSKELPHHLIEGLTKATNDVKSIVLEKDATVQDKTNKLGAYVVDQVKPVVDEIYNYVLGAKKAYTEKLEKVTEKSAPAPAAPAATEKTAN</sequence>
<comment type="caution">
    <text evidence="2">The sequence shown here is derived from an EMBL/GenBank/DDBJ whole genome shotgun (WGS) entry which is preliminary data.</text>
</comment>
<dbReference type="EMBL" id="JBBXJM010000002">
    <property type="protein sequence ID" value="KAL1411267.1"/>
    <property type="molecule type" value="Genomic_DNA"/>
</dbReference>
<reference evidence="2 3" key="1">
    <citation type="submission" date="2023-08" db="EMBL/GenBank/DDBJ databases">
        <title>Annotated Genome Sequence of Vanrija albida AlHP1.</title>
        <authorList>
            <person name="Herzog R."/>
        </authorList>
    </citation>
    <scope>NUCLEOTIDE SEQUENCE [LARGE SCALE GENOMIC DNA]</scope>
    <source>
        <strain evidence="2 3">AlHP1</strain>
    </source>
</reference>
<dbReference type="Proteomes" id="UP001565368">
    <property type="component" value="Unassembled WGS sequence"/>
</dbReference>
<evidence type="ECO:0000256" key="1">
    <source>
        <dbReference type="SAM" id="MobiDB-lite"/>
    </source>
</evidence>
<dbReference type="GeneID" id="95983261"/>
<name>A0ABR3Q9F1_9TREE</name>
<proteinExistence type="predicted"/>
<keyword evidence="3" id="KW-1185">Reference proteome</keyword>
<evidence type="ECO:0000313" key="3">
    <source>
        <dbReference type="Proteomes" id="UP001565368"/>
    </source>
</evidence>